<dbReference type="EMBL" id="LR798385">
    <property type="protein sequence ID" value="CAB5228260.1"/>
    <property type="molecule type" value="Genomic_DNA"/>
</dbReference>
<gene>
    <name evidence="1" type="ORF">UFOVP1084_40</name>
    <name evidence="2" type="ORF">UFOVP1328_38</name>
    <name evidence="3" type="ORF">UFOVP1532_6</name>
</gene>
<protein>
    <submittedName>
        <fullName evidence="2">Uncharacterized protein</fullName>
    </submittedName>
</protein>
<dbReference type="EMBL" id="LR797278">
    <property type="protein sequence ID" value="CAB4199378.1"/>
    <property type="molecule type" value="Genomic_DNA"/>
</dbReference>
<name>A0A6J5S015_9CAUD</name>
<dbReference type="EMBL" id="LR797042">
    <property type="protein sequence ID" value="CAB4183178.1"/>
    <property type="molecule type" value="Genomic_DNA"/>
</dbReference>
<sequence length="51" mass="5780">MDKSNPAVSLAKAQAKRVRREVTILLQMIAQLEDNLQPQEAQGNDKHHQDN</sequence>
<reference evidence="2" key="1">
    <citation type="submission" date="2020-05" db="EMBL/GenBank/DDBJ databases">
        <authorList>
            <person name="Chiriac C."/>
            <person name="Salcher M."/>
            <person name="Ghai R."/>
            <person name="Kavagutti S V."/>
        </authorList>
    </citation>
    <scope>NUCLEOTIDE SEQUENCE</scope>
</reference>
<evidence type="ECO:0000313" key="3">
    <source>
        <dbReference type="EMBL" id="CAB5228260.1"/>
    </source>
</evidence>
<evidence type="ECO:0000313" key="2">
    <source>
        <dbReference type="EMBL" id="CAB4199378.1"/>
    </source>
</evidence>
<accession>A0A6J5S015</accession>
<organism evidence="2">
    <name type="scientific">uncultured Caudovirales phage</name>
    <dbReference type="NCBI Taxonomy" id="2100421"/>
    <lineage>
        <taxon>Viruses</taxon>
        <taxon>Duplodnaviria</taxon>
        <taxon>Heunggongvirae</taxon>
        <taxon>Uroviricota</taxon>
        <taxon>Caudoviricetes</taxon>
        <taxon>Peduoviridae</taxon>
        <taxon>Maltschvirus</taxon>
        <taxon>Maltschvirus maltsch</taxon>
    </lineage>
</organism>
<proteinExistence type="predicted"/>
<evidence type="ECO:0000313" key="1">
    <source>
        <dbReference type="EMBL" id="CAB4183178.1"/>
    </source>
</evidence>